<keyword evidence="1" id="KW-0812">Transmembrane</keyword>
<dbReference type="PANTHER" id="PTHR36029:SF1">
    <property type="entry name" value="PROTEIN TPLATE"/>
    <property type="match status" value="1"/>
</dbReference>
<reference evidence="2 3" key="1">
    <citation type="journal article" date="2024" name="G3 (Bethesda)">
        <title>Genome assembly of Hibiscus sabdariffa L. provides insights into metabolisms of medicinal natural products.</title>
        <authorList>
            <person name="Kim T."/>
        </authorList>
    </citation>
    <scope>NUCLEOTIDE SEQUENCE [LARGE SCALE GENOMIC DNA]</scope>
    <source>
        <strain evidence="2">TK-2024</strain>
        <tissue evidence="2">Old leaves</tissue>
    </source>
</reference>
<keyword evidence="3" id="KW-1185">Reference proteome</keyword>
<dbReference type="PANTHER" id="PTHR36029">
    <property type="entry name" value="TSET COMPLEX MEMBER TSTA"/>
    <property type="match status" value="1"/>
</dbReference>
<dbReference type="InterPro" id="IPR013083">
    <property type="entry name" value="Znf_RING/FYVE/PHD"/>
</dbReference>
<name>A0ABR2PPG6_9ROSI</name>
<evidence type="ECO:0000313" key="2">
    <source>
        <dbReference type="EMBL" id="KAK8990228.1"/>
    </source>
</evidence>
<dbReference type="EMBL" id="JBBPBN010000054">
    <property type="protein sequence ID" value="KAK8990228.1"/>
    <property type="molecule type" value="Genomic_DNA"/>
</dbReference>
<accession>A0ABR2PPG6</accession>
<evidence type="ECO:0000313" key="3">
    <source>
        <dbReference type="Proteomes" id="UP001396334"/>
    </source>
</evidence>
<dbReference type="Gene3D" id="3.30.40.10">
    <property type="entry name" value="Zinc/RING finger domain, C3HC4 (zinc finger)"/>
    <property type="match status" value="1"/>
</dbReference>
<dbReference type="InterPro" id="IPR037501">
    <property type="entry name" value="TPLATE"/>
</dbReference>
<keyword evidence="1" id="KW-0472">Membrane</keyword>
<protein>
    <submittedName>
        <fullName evidence="2">Uncharacterized protein</fullName>
    </submittedName>
</protein>
<proteinExistence type="predicted"/>
<organism evidence="2 3">
    <name type="scientific">Hibiscus sabdariffa</name>
    <name type="common">roselle</name>
    <dbReference type="NCBI Taxonomy" id="183260"/>
    <lineage>
        <taxon>Eukaryota</taxon>
        <taxon>Viridiplantae</taxon>
        <taxon>Streptophyta</taxon>
        <taxon>Embryophyta</taxon>
        <taxon>Tracheophyta</taxon>
        <taxon>Spermatophyta</taxon>
        <taxon>Magnoliopsida</taxon>
        <taxon>eudicotyledons</taxon>
        <taxon>Gunneridae</taxon>
        <taxon>Pentapetalae</taxon>
        <taxon>rosids</taxon>
        <taxon>malvids</taxon>
        <taxon>Malvales</taxon>
        <taxon>Malvaceae</taxon>
        <taxon>Malvoideae</taxon>
        <taxon>Hibiscus</taxon>
    </lineage>
</organism>
<keyword evidence="1" id="KW-1133">Transmembrane helix</keyword>
<dbReference type="Proteomes" id="UP001396334">
    <property type="component" value="Unassembled WGS sequence"/>
</dbReference>
<gene>
    <name evidence="2" type="ORF">V6N11_008934</name>
</gene>
<sequence length="163" mass="17799">MDKEKPVAGGFLLQSLDSSLQDYGKCQITGEPLTMDDIVPVKTSKVIILLVVSLHVVFASFLPAIVEYTGKYIYEGSGFKAIVAQQYGSSLFLSGLKSLYSKPFHRVCSHIIRTMVGFQLCYAAKTWHGGFLGMMIFGASEVSKNVDFADYIGGYGVANMQSD</sequence>
<comment type="caution">
    <text evidence="2">The sequence shown here is derived from an EMBL/GenBank/DDBJ whole genome shotgun (WGS) entry which is preliminary data.</text>
</comment>
<feature type="transmembrane region" description="Helical" evidence="1">
    <location>
        <begin position="46"/>
        <end position="66"/>
    </location>
</feature>
<evidence type="ECO:0000256" key="1">
    <source>
        <dbReference type="SAM" id="Phobius"/>
    </source>
</evidence>